<feature type="transmembrane region" description="Helical" evidence="9">
    <location>
        <begin position="841"/>
        <end position="865"/>
    </location>
</feature>
<dbReference type="InterPro" id="IPR003593">
    <property type="entry name" value="AAA+_ATPase"/>
</dbReference>
<evidence type="ECO:0000256" key="4">
    <source>
        <dbReference type="ARBA" id="ARBA00022741"/>
    </source>
</evidence>
<dbReference type="RefSeq" id="XP_018688373.1">
    <property type="nucleotide sequence ID" value="XM_018842212.1"/>
</dbReference>
<evidence type="ECO:0000256" key="8">
    <source>
        <dbReference type="SAM" id="MobiDB-lite"/>
    </source>
</evidence>
<comment type="caution">
    <text evidence="13">The sequence shown here is derived from an EMBL/GenBank/DDBJ whole genome shotgun (WGS) entry which is preliminary data.</text>
</comment>
<evidence type="ECO:0000259" key="10">
    <source>
        <dbReference type="PROSITE" id="PS50052"/>
    </source>
</evidence>
<feature type="domain" description="ABC transmembrane type-1" evidence="12">
    <location>
        <begin position="44"/>
        <end position="316"/>
    </location>
</feature>
<dbReference type="FunFam" id="3.40.50.300:FF:000604">
    <property type="entry name" value="ABC transporter B family member 28"/>
    <property type="match status" value="1"/>
</dbReference>
<feature type="transmembrane region" description="Helical" evidence="9">
    <location>
        <begin position="946"/>
        <end position="966"/>
    </location>
</feature>
<dbReference type="CDD" id="cd03228">
    <property type="entry name" value="ABCC_MRP_Like"/>
    <property type="match status" value="1"/>
</dbReference>
<keyword evidence="5" id="KW-0067">ATP-binding</keyword>
<evidence type="ECO:0000256" key="2">
    <source>
        <dbReference type="ARBA" id="ARBA00022448"/>
    </source>
</evidence>
<feature type="compositionally biased region" description="Polar residues" evidence="8">
    <location>
        <begin position="614"/>
        <end position="634"/>
    </location>
</feature>
<feature type="transmembrane region" description="Helical" evidence="9">
    <location>
        <begin position="90"/>
        <end position="114"/>
    </location>
</feature>
<dbReference type="InterPro" id="IPR039421">
    <property type="entry name" value="Type_1_exporter"/>
</dbReference>
<keyword evidence="14" id="KW-1185">Reference proteome</keyword>
<evidence type="ECO:0000313" key="13">
    <source>
        <dbReference type="EMBL" id="OAP55006.1"/>
    </source>
</evidence>
<feature type="region of interest" description="Disordered" evidence="8">
    <location>
        <begin position="614"/>
        <end position="642"/>
    </location>
</feature>
<dbReference type="FunFam" id="3.40.50.300:FF:001471">
    <property type="entry name" value="P-loop containing nucleoside triphosphate hydrolase protein"/>
    <property type="match status" value="1"/>
</dbReference>
<dbReference type="STRING" id="1367422.A0A178Z6B7"/>
<gene>
    <name evidence="13" type="ORF">AYL99_10706</name>
</gene>
<feature type="compositionally biased region" description="Polar residues" evidence="8">
    <location>
        <begin position="724"/>
        <end position="741"/>
    </location>
</feature>
<comment type="subcellular location">
    <subcellularLocation>
        <location evidence="1">Membrane</location>
        <topology evidence="1">Multi-pass membrane protein</topology>
    </subcellularLocation>
</comment>
<dbReference type="PANTHER" id="PTHR43394:SF15">
    <property type="entry name" value="ALPHA-FACTOR-TRANSPORTING ATPASE"/>
    <property type="match status" value="1"/>
</dbReference>
<dbReference type="PANTHER" id="PTHR43394">
    <property type="entry name" value="ATP-DEPENDENT PERMEASE MDL1, MITOCHONDRIAL"/>
    <property type="match status" value="1"/>
</dbReference>
<dbReference type="GO" id="GO:0005524">
    <property type="term" value="F:ATP binding"/>
    <property type="evidence" value="ECO:0007669"/>
    <property type="project" value="UniProtKB-KW"/>
</dbReference>
<keyword evidence="2" id="KW-0813">Transport</keyword>
<evidence type="ECO:0000256" key="9">
    <source>
        <dbReference type="SAM" id="Phobius"/>
    </source>
</evidence>
<evidence type="ECO:0000256" key="6">
    <source>
        <dbReference type="ARBA" id="ARBA00022989"/>
    </source>
</evidence>
<feature type="transmembrane region" description="Helical" evidence="9">
    <location>
        <begin position="1023"/>
        <end position="1049"/>
    </location>
</feature>
<evidence type="ECO:0000259" key="11">
    <source>
        <dbReference type="PROSITE" id="PS50893"/>
    </source>
</evidence>
<dbReference type="CDD" id="cd18578">
    <property type="entry name" value="ABC_6TM_Pgp_ABCB1_D2_like"/>
    <property type="match status" value="1"/>
</dbReference>
<protein>
    <recommendedName>
        <fullName evidence="15">ABC a-pheromone efflux pump AtrD</fullName>
    </recommendedName>
</protein>
<feature type="domain" description="ABC transporter" evidence="11">
    <location>
        <begin position="1127"/>
        <end position="1385"/>
    </location>
</feature>
<dbReference type="EMBL" id="LVYI01000012">
    <property type="protein sequence ID" value="OAP55006.1"/>
    <property type="molecule type" value="Genomic_DNA"/>
</dbReference>
<dbReference type="InterPro" id="IPR027417">
    <property type="entry name" value="P-loop_NTPase"/>
</dbReference>
<evidence type="ECO:0008006" key="15">
    <source>
        <dbReference type="Google" id="ProtNLM"/>
    </source>
</evidence>
<evidence type="ECO:0000256" key="1">
    <source>
        <dbReference type="ARBA" id="ARBA00004141"/>
    </source>
</evidence>
<dbReference type="InterPro" id="IPR036640">
    <property type="entry name" value="ABC1_TM_sf"/>
</dbReference>
<dbReference type="Proteomes" id="UP000078343">
    <property type="component" value="Unassembled WGS sequence"/>
</dbReference>
<keyword evidence="6 9" id="KW-1133">Transmembrane helix</keyword>
<dbReference type="GO" id="GO:0016887">
    <property type="term" value="F:ATP hydrolysis activity"/>
    <property type="evidence" value="ECO:0007669"/>
    <property type="project" value="InterPro"/>
</dbReference>
<proteinExistence type="predicted"/>
<dbReference type="SUPFAM" id="SSF90123">
    <property type="entry name" value="ABC transporter transmembrane region"/>
    <property type="match status" value="2"/>
</dbReference>
<sequence>MTTSAQYDRQIESNQASQKHGFFGRPRSIFNFTTKAHLPVLLPALILSAAAGCLQPAMAFFFGQFFDTFSDFAAGKADGSIFMNRSLGSLYALLGVAGATFLFKCILFSLWLVFGEMQARSIRELLFQSLLDREIGWYDARTAGVGTYLTRFQRYGVPNVIGPFSNDIRQIRELQLGTSQPLGFIIVCMVQALAGLILAMVTNWKLTLVVLSAIPIIAVGSTIISRRVQANIDHQEEKLTIATSLANKCVTNIVTVKCFNTQGQEGNDYASAVGAAGVFSLKQAFSTALQTGFVRFTTTTMVITTFWACLIATKALEDMLPHCIIIQRSHSSALALEAMMDKVNDGQRQLRHLGGLSPRFCEGNIEIRAVSFAYPSRPTSLALDHCTFYFPAGHTTFIVGKSGSGKSTLSSMLMRFYHPHAGAIFIDDNALGDIDTTWLRNNITLVQQDCMLFNDTIFRNVALGQRDVDRVTEARVNECLRMAALDQTVGQLPEGIHTRVGTGGSSLSGGQKQRIAIARACLRDTPIMILDEATSALDNLNKTTVMKSILEWRRGKTTIIITHDMSQIQESDFVYVMESGRVVQEGRRGSLTGFKSAMTDQGAHAKQLTIGRVNSPSQATSHPSLADSLKSTIPKSPHRSDSFDFETVTSPHSNNFGNVEYSRDGGLLGHRLRQGLSSSTGAALNLLKRRSMARAKVMYNLDQRKTTRHDPAILPSITPASTGVTVRKSTSLPATPKTPRTWNKPLPIPPLRFTVESRSADRDVMNTTPGEAAEEKRQPTASIFTVLLTLWPSLDNARRSKLLLGFLATLIHAGATPAFSYSLVQVFDTYYLPTGYERKTLVYSMVVVGIAIADGLACFFMQYLLDSASQSWVDALRIQAVQRILRQPKAWFDEDHNNPAALVASLDKNAEEVKDLVERFAAQLLVVAVMMTVAVIWSMFSCWKITLVSLAASPALYVLAKCFAIVSATWESRTSSASDGVNEVFAECFADIKTVRSLTLESYFHMKYRNATREAFSTGVQRAIFSGFFFGLSDCAIAFFTPMILWYGARLAKDYEYPVNSIFAVFGLLLFCTANATAVLTYIPQTGSAADTASRLIRLAFMQVNSHEEVGKVQLDRDDPTTLSGPIHFINLTFFYPTRPEVAALRRLNLTIPSGRTTAIVGASGSGKSTVVSLLLGLYPPTADHLALSPSNPWEGPASLTLSGRDIRSLDLSSLRSLIAAVPQFPVLLPATVRENITYGLPPDSPWASATRIESAARGAEIHEFIQSLPQGYATVVGDGGLGVSGGQAQRIVISRALLRDPKVLILDEATSALDRESAAAIRESVARLAREKRGKLTVVVVTHAREMMEIADHVVVMEEGSAVEQGSFPELMSRRKGGKLWALLNAGDDDAS</sequence>
<feature type="transmembrane region" description="Helical" evidence="9">
    <location>
        <begin position="802"/>
        <end position="821"/>
    </location>
</feature>
<keyword evidence="3 9" id="KW-0812">Transmembrane</keyword>
<dbReference type="OrthoDB" id="6500128at2759"/>
<dbReference type="GO" id="GO:0005743">
    <property type="term" value="C:mitochondrial inner membrane"/>
    <property type="evidence" value="ECO:0007669"/>
    <property type="project" value="TreeGrafter"/>
</dbReference>
<dbReference type="PROSITE" id="PS00211">
    <property type="entry name" value="ABC_TRANSPORTER_1"/>
    <property type="match status" value="1"/>
</dbReference>
<dbReference type="InterPro" id="IPR008144">
    <property type="entry name" value="Guanylate_kin-like_dom"/>
</dbReference>
<dbReference type="Gene3D" id="3.40.50.300">
    <property type="entry name" value="P-loop containing nucleotide triphosphate hydrolases"/>
    <property type="match status" value="2"/>
</dbReference>
<dbReference type="Gene3D" id="1.20.1560.10">
    <property type="entry name" value="ABC transporter type 1, transmembrane domain"/>
    <property type="match status" value="3"/>
</dbReference>
<dbReference type="PROSITE" id="PS50929">
    <property type="entry name" value="ABC_TM1F"/>
    <property type="match status" value="2"/>
</dbReference>
<feature type="domain" description="ABC transporter" evidence="11">
    <location>
        <begin position="365"/>
        <end position="604"/>
    </location>
</feature>
<dbReference type="InterPro" id="IPR003439">
    <property type="entry name" value="ABC_transporter-like_ATP-bd"/>
</dbReference>
<accession>A0A178Z6B7</accession>
<feature type="domain" description="ABC transmembrane type-1" evidence="12">
    <location>
        <begin position="803"/>
        <end position="1088"/>
    </location>
</feature>
<dbReference type="GO" id="GO:0090374">
    <property type="term" value="P:oligopeptide export from mitochondrion"/>
    <property type="evidence" value="ECO:0007669"/>
    <property type="project" value="TreeGrafter"/>
</dbReference>
<dbReference type="PROSITE" id="PS50052">
    <property type="entry name" value="GUANYLATE_KINASE_2"/>
    <property type="match status" value="1"/>
</dbReference>
<dbReference type="SUPFAM" id="SSF52540">
    <property type="entry name" value="P-loop containing nucleoside triphosphate hydrolases"/>
    <property type="match status" value="2"/>
</dbReference>
<dbReference type="InterPro" id="IPR017871">
    <property type="entry name" value="ABC_transporter-like_CS"/>
</dbReference>
<feature type="transmembrane region" description="Helical" evidence="9">
    <location>
        <begin position="1061"/>
        <end position="1083"/>
    </location>
</feature>
<dbReference type="Pfam" id="PF00005">
    <property type="entry name" value="ABC_tran"/>
    <property type="match status" value="2"/>
</dbReference>
<dbReference type="GeneID" id="30014874"/>
<dbReference type="Pfam" id="PF00664">
    <property type="entry name" value="ABC_membrane"/>
    <property type="match status" value="2"/>
</dbReference>
<dbReference type="CDD" id="cd18577">
    <property type="entry name" value="ABC_6TM_Pgp_ABCB1_D1_like"/>
    <property type="match status" value="1"/>
</dbReference>
<name>A0A178Z6B7_9EURO</name>
<keyword evidence="4" id="KW-0547">Nucleotide-binding</keyword>
<evidence type="ECO:0000256" key="5">
    <source>
        <dbReference type="ARBA" id="ARBA00022840"/>
    </source>
</evidence>
<dbReference type="GO" id="GO:0015421">
    <property type="term" value="F:ABC-type oligopeptide transporter activity"/>
    <property type="evidence" value="ECO:0007669"/>
    <property type="project" value="TreeGrafter"/>
</dbReference>
<organism evidence="13 14">
    <name type="scientific">Fonsecaea erecta</name>
    <dbReference type="NCBI Taxonomy" id="1367422"/>
    <lineage>
        <taxon>Eukaryota</taxon>
        <taxon>Fungi</taxon>
        <taxon>Dikarya</taxon>
        <taxon>Ascomycota</taxon>
        <taxon>Pezizomycotina</taxon>
        <taxon>Eurotiomycetes</taxon>
        <taxon>Chaetothyriomycetidae</taxon>
        <taxon>Chaetothyriales</taxon>
        <taxon>Herpotrichiellaceae</taxon>
        <taxon>Fonsecaea</taxon>
    </lineage>
</organism>
<feature type="domain" description="Guanylate kinase-like" evidence="10">
    <location>
        <begin position="1155"/>
        <end position="1360"/>
    </location>
</feature>
<evidence type="ECO:0000313" key="14">
    <source>
        <dbReference type="Proteomes" id="UP000078343"/>
    </source>
</evidence>
<evidence type="ECO:0000256" key="7">
    <source>
        <dbReference type="ARBA" id="ARBA00023136"/>
    </source>
</evidence>
<dbReference type="SMART" id="SM00382">
    <property type="entry name" value="AAA"/>
    <property type="match status" value="2"/>
</dbReference>
<feature type="transmembrane region" description="Helical" evidence="9">
    <location>
        <begin position="182"/>
        <end position="200"/>
    </location>
</feature>
<feature type="transmembrane region" description="Helical" evidence="9">
    <location>
        <begin position="920"/>
        <end position="940"/>
    </location>
</feature>
<evidence type="ECO:0000256" key="3">
    <source>
        <dbReference type="ARBA" id="ARBA00022692"/>
    </source>
</evidence>
<dbReference type="PROSITE" id="PS50893">
    <property type="entry name" value="ABC_TRANSPORTER_2"/>
    <property type="match status" value="2"/>
</dbReference>
<dbReference type="InterPro" id="IPR011527">
    <property type="entry name" value="ABC1_TM_dom"/>
</dbReference>
<feature type="transmembrane region" description="Helical" evidence="9">
    <location>
        <begin position="40"/>
        <end position="62"/>
    </location>
</feature>
<feature type="transmembrane region" description="Helical" evidence="9">
    <location>
        <begin position="206"/>
        <end position="224"/>
    </location>
</feature>
<reference evidence="13 14" key="1">
    <citation type="submission" date="2016-04" db="EMBL/GenBank/DDBJ databases">
        <title>Draft genome of Fonsecaea erecta CBS 125763.</title>
        <authorList>
            <person name="Weiss V.A."/>
            <person name="Vicente V.A."/>
            <person name="Raittz R.T."/>
            <person name="Moreno L.F."/>
            <person name="De Souza E.M."/>
            <person name="Pedrosa F.O."/>
            <person name="Steffens M.B."/>
            <person name="Faoro H."/>
            <person name="Tadra-Sfeir M.Z."/>
            <person name="Najafzadeh M.J."/>
            <person name="Felipe M.S."/>
            <person name="Teixeira M."/>
            <person name="Sun J."/>
            <person name="Xi L."/>
            <person name="Gomes R."/>
            <person name="De Azevedo C.M."/>
            <person name="Salgado C.G."/>
            <person name="Da Silva M.B."/>
            <person name="Nascimento M.F."/>
            <person name="Queiroz-Telles F."/>
            <person name="Attili D.S."/>
            <person name="Gorbushina A."/>
        </authorList>
    </citation>
    <scope>NUCLEOTIDE SEQUENCE [LARGE SCALE GENOMIC DNA]</scope>
    <source>
        <strain evidence="13 14">CBS 125763</strain>
    </source>
</reference>
<keyword evidence="7 9" id="KW-0472">Membrane</keyword>
<feature type="region of interest" description="Disordered" evidence="8">
    <location>
        <begin position="724"/>
        <end position="746"/>
    </location>
</feature>
<evidence type="ECO:0000259" key="12">
    <source>
        <dbReference type="PROSITE" id="PS50929"/>
    </source>
</evidence>